<feature type="signal peptide" evidence="2">
    <location>
        <begin position="1"/>
        <end position="24"/>
    </location>
</feature>
<dbReference type="Pfam" id="PF02704">
    <property type="entry name" value="GASA"/>
    <property type="match status" value="1"/>
</dbReference>
<organism evidence="3">
    <name type="scientific">Ananas comosus var. bracteatus</name>
    <name type="common">red pineapple</name>
    <dbReference type="NCBI Taxonomy" id="296719"/>
    <lineage>
        <taxon>Eukaryota</taxon>
        <taxon>Viridiplantae</taxon>
        <taxon>Streptophyta</taxon>
        <taxon>Embryophyta</taxon>
        <taxon>Tracheophyta</taxon>
        <taxon>Spermatophyta</taxon>
        <taxon>Magnoliopsida</taxon>
        <taxon>Liliopsida</taxon>
        <taxon>Poales</taxon>
        <taxon>Bromeliaceae</taxon>
        <taxon>Bromelioideae</taxon>
        <taxon>Ananas</taxon>
    </lineage>
</organism>
<evidence type="ECO:0000313" key="3">
    <source>
        <dbReference type="EMBL" id="CAD1847620.1"/>
    </source>
</evidence>
<dbReference type="EMBL" id="CAJEUB010000056">
    <property type="protein sequence ID" value="CAD1847620.1"/>
    <property type="molecule type" value="Genomic_DNA"/>
</dbReference>
<protein>
    <recommendedName>
        <fullName evidence="4">Gibberellin-regulated protein 9-like</fullName>
    </recommendedName>
</protein>
<name>A0A6V7QWI4_ANACO</name>
<feature type="chain" id="PRO_5027678807" description="Gibberellin-regulated protein 9-like" evidence="2">
    <location>
        <begin position="25"/>
        <end position="114"/>
    </location>
</feature>
<accession>A0A6V7QWI4</accession>
<proteinExistence type="inferred from homology"/>
<reference evidence="3" key="1">
    <citation type="submission" date="2020-07" db="EMBL/GenBank/DDBJ databases">
        <authorList>
            <person name="Lin J."/>
        </authorList>
    </citation>
    <scope>NUCLEOTIDE SEQUENCE</scope>
</reference>
<evidence type="ECO:0000256" key="2">
    <source>
        <dbReference type="SAM" id="SignalP"/>
    </source>
</evidence>
<keyword evidence="2" id="KW-0732">Signal</keyword>
<sequence length="114" mass="12522">MDSGRNKKLVSWFIVLFLFMQVVAEASLHNFIGLEDDKEGNATPADGFSRRPIINCNFACARRCMKASRKNVCARACGTCCIKCQCVPAGTSGNKNMCPCYANLRTHGLKPKCP</sequence>
<gene>
    <name evidence="3" type="ORF">CB5_LOCUS30831</name>
</gene>
<evidence type="ECO:0008006" key="4">
    <source>
        <dbReference type="Google" id="ProtNLM"/>
    </source>
</evidence>
<dbReference type="PANTHER" id="PTHR23201">
    <property type="entry name" value="EXTENSIN, PROLINE-RICH PROTEIN"/>
    <property type="match status" value="1"/>
</dbReference>
<evidence type="ECO:0000256" key="1">
    <source>
        <dbReference type="ARBA" id="ARBA00010582"/>
    </source>
</evidence>
<dbReference type="PANTHER" id="PTHR23201:SF45">
    <property type="entry name" value="SNAKIN-2-LIKE"/>
    <property type="match status" value="1"/>
</dbReference>
<dbReference type="AlphaFoldDB" id="A0A6V7QWI4"/>
<comment type="similarity">
    <text evidence="1">Belongs to the GASA family.</text>
</comment>
<dbReference type="InterPro" id="IPR003854">
    <property type="entry name" value="GASA"/>
</dbReference>